<feature type="compositionally biased region" description="Polar residues" evidence="1">
    <location>
        <begin position="42"/>
        <end position="53"/>
    </location>
</feature>
<dbReference type="HOGENOM" id="CLU_2965581_0_0_1"/>
<name>A0A061DWY1_THECC</name>
<feature type="region of interest" description="Disordered" evidence="1">
    <location>
        <begin position="1"/>
        <end position="59"/>
    </location>
</feature>
<proteinExistence type="predicted"/>
<dbReference type="AlphaFoldDB" id="A0A061DWY1"/>
<dbReference type="Gramene" id="EOX96576">
    <property type="protein sequence ID" value="EOX96576"/>
    <property type="gene ID" value="TCM_005802"/>
</dbReference>
<organism evidence="2 3">
    <name type="scientific">Theobroma cacao</name>
    <name type="common">Cacao</name>
    <name type="synonym">Cocoa</name>
    <dbReference type="NCBI Taxonomy" id="3641"/>
    <lineage>
        <taxon>Eukaryota</taxon>
        <taxon>Viridiplantae</taxon>
        <taxon>Streptophyta</taxon>
        <taxon>Embryophyta</taxon>
        <taxon>Tracheophyta</taxon>
        <taxon>Spermatophyta</taxon>
        <taxon>Magnoliopsida</taxon>
        <taxon>eudicotyledons</taxon>
        <taxon>Gunneridae</taxon>
        <taxon>Pentapetalae</taxon>
        <taxon>rosids</taxon>
        <taxon>malvids</taxon>
        <taxon>Malvales</taxon>
        <taxon>Malvaceae</taxon>
        <taxon>Byttnerioideae</taxon>
        <taxon>Theobroma</taxon>
    </lineage>
</organism>
<evidence type="ECO:0000313" key="2">
    <source>
        <dbReference type="EMBL" id="EOX96576.1"/>
    </source>
</evidence>
<dbReference type="EMBL" id="CM001879">
    <property type="protein sequence ID" value="EOX96576.1"/>
    <property type="molecule type" value="Genomic_DNA"/>
</dbReference>
<accession>A0A061DWY1</accession>
<sequence>MNGVKVELLQEHGRDQISSRNPERTTKSTDFSRAIDDFDSHANLTLNRSSPPSSMHRMH</sequence>
<evidence type="ECO:0000256" key="1">
    <source>
        <dbReference type="SAM" id="MobiDB-lite"/>
    </source>
</evidence>
<keyword evidence="3" id="KW-1185">Reference proteome</keyword>
<dbReference type="InParanoid" id="A0A061DWY1"/>
<dbReference type="Proteomes" id="UP000026915">
    <property type="component" value="Chromosome 1"/>
</dbReference>
<protein>
    <submittedName>
        <fullName evidence="2">Uncharacterized protein</fullName>
    </submittedName>
</protein>
<reference evidence="2 3" key="1">
    <citation type="journal article" date="2013" name="Genome Biol.">
        <title>The genome sequence of the most widely cultivated cacao type and its use to identify candidate genes regulating pod color.</title>
        <authorList>
            <person name="Motamayor J.C."/>
            <person name="Mockaitis K."/>
            <person name="Schmutz J."/>
            <person name="Haiminen N."/>
            <person name="Iii D.L."/>
            <person name="Cornejo O."/>
            <person name="Findley S.D."/>
            <person name="Zheng P."/>
            <person name="Utro F."/>
            <person name="Royaert S."/>
            <person name="Saski C."/>
            <person name="Jenkins J."/>
            <person name="Podicheti R."/>
            <person name="Zhao M."/>
            <person name="Scheffler B.E."/>
            <person name="Stack J.C."/>
            <person name="Feltus F.A."/>
            <person name="Mustiga G.M."/>
            <person name="Amores F."/>
            <person name="Phillips W."/>
            <person name="Marelli J.P."/>
            <person name="May G.D."/>
            <person name="Shapiro H."/>
            <person name="Ma J."/>
            <person name="Bustamante C.D."/>
            <person name="Schnell R.J."/>
            <person name="Main D."/>
            <person name="Gilbert D."/>
            <person name="Parida L."/>
            <person name="Kuhn D.N."/>
        </authorList>
    </citation>
    <scope>NUCLEOTIDE SEQUENCE [LARGE SCALE GENOMIC DNA]</scope>
    <source>
        <strain evidence="3">cv. Matina 1-6</strain>
    </source>
</reference>
<evidence type="ECO:0000313" key="3">
    <source>
        <dbReference type="Proteomes" id="UP000026915"/>
    </source>
</evidence>
<gene>
    <name evidence="2" type="ORF">TCM_005802</name>
</gene>
<feature type="compositionally biased region" description="Basic and acidic residues" evidence="1">
    <location>
        <begin position="8"/>
        <end position="27"/>
    </location>
</feature>